<organism evidence="2 3">
    <name type="scientific">Bradyrhizobium erythrophlei</name>
    <dbReference type="NCBI Taxonomy" id="1437360"/>
    <lineage>
        <taxon>Bacteria</taxon>
        <taxon>Pseudomonadati</taxon>
        <taxon>Pseudomonadota</taxon>
        <taxon>Alphaproteobacteria</taxon>
        <taxon>Hyphomicrobiales</taxon>
        <taxon>Nitrobacteraceae</taxon>
        <taxon>Bradyrhizobium</taxon>
    </lineage>
</organism>
<evidence type="ECO:0000256" key="1">
    <source>
        <dbReference type="SAM" id="MobiDB-lite"/>
    </source>
</evidence>
<feature type="region of interest" description="Disordered" evidence="1">
    <location>
        <begin position="151"/>
        <end position="172"/>
    </location>
</feature>
<dbReference type="OrthoDB" id="9885769at2"/>
<dbReference type="EMBL" id="LT670817">
    <property type="protein sequence ID" value="SHG89677.1"/>
    <property type="molecule type" value="Genomic_DNA"/>
</dbReference>
<dbReference type="Proteomes" id="UP000189796">
    <property type="component" value="Chromosome I"/>
</dbReference>
<dbReference type="RefSeq" id="WP_079601965.1">
    <property type="nucleotide sequence ID" value="NZ_LT670817.1"/>
</dbReference>
<accession>A0A1M5NJP5</accession>
<evidence type="ECO:0000313" key="3">
    <source>
        <dbReference type="Proteomes" id="UP000189796"/>
    </source>
</evidence>
<name>A0A1M5NJP5_9BRAD</name>
<sequence>MTTNPDTPRGPSVRLTEDILQNGGLTCIWLDRIAGQDQHTRLALRSTAVGRRSKGERIWFRSGREAEKVKTAILSRCFEAVRNRDSLYIKRPLDQVLELVGKTAFSLGITPISDADLAVTFDSINRRIDAAIARMQRDGSMKRINREYAELRKSGGTSGGTRDGTNGTSGTLPLPPYSEWLVGRLGNEISSCTDLVHLTRL</sequence>
<reference evidence="2 3" key="1">
    <citation type="submission" date="2016-11" db="EMBL/GenBank/DDBJ databases">
        <authorList>
            <person name="Jaros S."/>
            <person name="Januszkiewicz K."/>
            <person name="Wedrychowicz H."/>
        </authorList>
    </citation>
    <scope>NUCLEOTIDE SEQUENCE [LARGE SCALE GENOMIC DNA]</scope>
    <source>
        <strain evidence="2 3">GAS138</strain>
    </source>
</reference>
<evidence type="ECO:0000313" key="2">
    <source>
        <dbReference type="EMBL" id="SHG89677.1"/>
    </source>
</evidence>
<dbReference type="AlphaFoldDB" id="A0A1M5NJP5"/>
<proteinExistence type="predicted"/>
<protein>
    <submittedName>
        <fullName evidence="2">Uncharacterized protein</fullName>
    </submittedName>
</protein>
<gene>
    <name evidence="2" type="ORF">SAMN05443248_3020</name>
</gene>